<evidence type="ECO:0000313" key="1">
    <source>
        <dbReference type="EMBL" id="RKT51085.1"/>
    </source>
</evidence>
<evidence type="ECO:0000313" key="2">
    <source>
        <dbReference type="Proteomes" id="UP000270626"/>
    </source>
</evidence>
<comment type="caution">
    <text evidence="1">The sequence shown here is derived from an EMBL/GenBank/DDBJ whole genome shotgun (WGS) entry which is preliminary data.</text>
</comment>
<dbReference type="AlphaFoldDB" id="A0A495VRQ0"/>
<organism evidence="1 2">
    <name type="scientific">Azonexus fungiphilus</name>
    <dbReference type="NCBI Taxonomy" id="146940"/>
    <lineage>
        <taxon>Bacteria</taxon>
        <taxon>Pseudomonadati</taxon>
        <taxon>Pseudomonadota</taxon>
        <taxon>Betaproteobacteria</taxon>
        <taxon>Rhodocyclales</taxon>
        <taxon>Azonexaceae</taxon>
        <taxon>Azonexus</taxon>
    </lineage>
</organism>
<sequence>MNVICLVAGLLVAPLGEAVTLQWTHSVQKTLWAEDYRLQGERLQLSSARVEGTGAGMEPPPDAVYRDGAWHYTPALPLLPAVTLRHSPYVAPYTVCVAGDCRALPAWLPGLPADSVVSLQACPARR</sequence>
<gene>
    <name evidence="1" type="ORF">DFR40_2297</name>
</gene>
<dbReference type="Proteomes" id="UP000270626">
    <property type="component" value="Unassembled WGS sequence"/>
</dbReference>
<dbReference type="RefSeq" id="WP_121458620.1">
    <property type="nucleotide sequence ID" value="NZ_RBXP01000016.1"/>
</dbReference>
<keyword evidence="2" id="KW-1185">Reference proteome</keyword>
<dbReference type="EMBL" id="RBXP01000016">
    <property type="protein sequence ID" value="RKT51085.1"/>
    <property type="molecule type" value="Genomic_DNA"/>
</dbReference>
<dbReference type="InterPro" id="IPR015001">
    <property type="entry name" value="DUF1850"/>
</dbReference>
<accession>A0A495VRQ0</accession>
<protein>
    <submittedName>
        <fullName evidence="1">Uncharacterized protein DUF1850</fullName>
    </submittedName>
</protein>
<dbReference type="Pfam" id="PF08905">
    <property type="entry name" value="DUF1850"/>
    <property type="match status" value="1"/>
</dbReference>
<proteinExistence type="predicted"/>
<dbReference type="OrthoDB" id="5298197at2"/>
<name>A0A495VRQ0_9RHOO</name>
<reference evidence="1 2" key="1">
    <citation type="submission" date="2018-10" db="EMBL/GenBank/DDBJ databases">
        <title>Genomic Encyclopedia of Type Strains, Phase IV (KMG-IV): sequencing the most valuable type-strain genomes for metagenomic binning, comparative biology and taxonomic classification.</title>
        <authorList>
            <person name="Goeker M."/>
        </authorList>
    </citation>
    <scope>NUCLEOTIDE SEQUENCE [LARGE SCALE GENOMIC DNA]</scope>
    <source>
        <strain evidence="1 2">DSM 23841</strain>
    </source>
</reference>